<evidence type="ECO:0000313" key="8">
    <source>
        <dbReference type="Proteomes" id="UP000256977"/>
    </source>
</evidence>
<protein>
    <submittedName>
        <fullName evidence="7">Two-component system response regulator YesN</fullName>
    </submittedName>
</protein>
<dbReference type="SMART" id="SM00342">
    <property type="entry name" value="HTH_ARAC"/>
    <property type="match status" value="1"/>
</dbReference>
<evidence type="ECO:0000259" key="6">
    <source>
        <dbReference type="PROSITE" id="PS50110"/>
    </source>
</evidence>
<dbReference type="Pfam" id="PF00072">
    <property type="entry name" value="Response_reg"/>
    <property type="match status" value="1"/>
</dbReference>
<dbReference type="Gene3D" id="3.40.50.2300">
    <property type="match status" value="1"/>
</dbReference>
<keyword evidence="3" id="KW-0804">Transcription</keyword>
<evidence type="ECO:0000259" key="5">
    <source>
        <dbReference type="PROSITE" id="PS01124"/>
    </source>
</evidence>
<dbReference type="InterPro" id="IPR011006">
    <property type="entry name" value="CheY-like_superfamily"/>
</dbReference>
<evidence type="ECO:0000256" key="4">
    <source>
        <dbReference type="PROSITE-ProRule" id="PRU00169"/>
    </source>
</evidence>
<sequence length="497" mass="56241">MKRVLIIDDEPLIRQALKKLLIRNELEVVVVGEAGNGIEALSELERTRADILFLDVRMPLMNGFDLLQRLQERNMAVMTIILTAYRDFDYAARAIEYGAFGYLVKPIDEKKLVEMTIKAGRKIDEERQAETAKRQLAELRKTGYLERLLAGEETAFAERPEGMPDFSDGCGRLVVVRPSDGVVSRIGGSGDPAVIAYKGELILLYRTARELTDEELATRLTKDGAAEHPCGISAPFAGEENIRLAYRQAKAALFYRDAAGEPPIYRFAERKTATGDEPDALTDQRGFEQLSEKLELGLLGEAWTMIRGFTETLERRKDEDLDAVYRQYYQFATAIKHNLPRLEAPEPVKKQLADLGLAELAAYSTLSEIDAFFERLFAALAPAATVEDAERVVHKIKAYIRENYAQDISLHLLAERLYLSKNYISAVFKQKTGVNFLEYLTNVRMEQAKLRLERTEKGVHQIAEEVGYKNTSHFGKVFKQTVGVTPAEYRQRRYANP</sequence>
<dbReference type="SMART" id="SM00448">
    <property type="entry name" value="REC"/>
    <property type="match status" value="1"/>
</dbReference>
<dbReference type="EMBL" id="QRDZ01000007">
    <property type="protein sequence ID" value="RED84123.1"/>
    <property type="molecule type" value="Genomic_DNA"/>
</dbReference>
<comment type="caution">
    <text evidence="7">The sequence shown here is derived from an EMBL/GenBank/DDBJ whole genome shotgun (WGS) entry which is preliminary data.</text>
</comment>
<dbReference type="PROSITE" id="PS00041">
    <property type="entry name" value="HTH_ARAC_FAMILY_1"/>
    <property type="match status" value="1"/>
</dbReference>
<proteinExistence type="predicted"/>
<dbReference type="PRINTS" id="PR00032">
    <property type="entry name" value="HTHARAC"/>
</dbReference>
<dbReference type="SUPFAM" id="SSF46689">
    <property type="entry name" value="Homeodomain-like"/>
    <property type="match status" value="2"/>
</dbReference>
<dbReference type="InterPro" id="IPR020449">
    <property type="entry name" value="Tscrpt_reg_AraC-type_HTH"/>
</dbReference>
<dbReference type="Gene3D" id="1.10.10.60">
    <property type="entry name" value="Homeodomain-like"/>
    <property type="match status" value="2"/>
</dbReference>
<dbReference type="PROSITE" id="PS50110">
    <property type="entry name" value="RESPONSE_REGULATORY"/>
    <property type="match status" value="1"/>
</dbReference>
<feature type="modified residue" description="4-aspartylphosphate" evidence="4">
    <location>
        <position position="55"/>
    </location>
</feature>
<feature type="domain" description="Response regulatory" evidence="6">
    <location>
        <begin position="3"/>
        <end position="120"/>
    </location>
</feature>
<dbReference type="RefSeq" id="WP_116060742.1">
    <property type="nucleotide sequence ID" value="NZ_QRDZ01000007.1"/>
</dbReference>
<evidence type="ECO:0000256" key="3">
    <source>
        <dbReference type="ARBA" id="ARBA00023163"/>
    </source>
</evidence>
<dbReference type="GO" id="GO:0003700">
    <property type="term" value="F:DNA-binding transcription factor activity"/>
    <property type="evidence" value="ECO:0007669"/>
    <property type="project" value="InterPro"/>
</dbReference>
<name>A0A3D9KCV1_9BACL</name>
<dbReference type="Pfam" id="PF17853">
    <property type="entry name" value="GGDEF_2"/>
    <property type="match status" value="1"/>
</dbReference>
<evidence type="ECO:0000313" key="7">
    <source>
        <dbReference type="EMBL" id="RED84123.1"/>
    </source>
</evidence>
<keyword evidence="1" id="KW-0805">Transcription regulation</keyword>
<organism evidence="7 8">
    <name type="scientific">Cohnella phaseoli</name>
    <dbReference type="NCBI Taxonomy" id="456490"/>
    <lineage>
        <taxon>Bacteria</taxon>
        <taxon>Bacillati</taxon>
        <taxon>Bacillota</taxon>
        <taxon>Bacilli</taxon>
        <taxon>Bacillales</taxon>
        <taxon>Paenibacillaceae</taxon>
        <taxon>Cohnella</taxon>
    </lineage>
</organism>
<dbReference type="InterPro" id="IPR018060">
    <property type="entry name" value="HTH_AraC"/>
</dbReference>
<gene>
    <name evidence="7" type="ORF">DFP98_107232</name>
</gene>
<keyword evidence="8" id="KW-1185">Reference proteome</keyword>
<dbReference type="InterPro" id="IPR018062">
    <property type="entry name" value="HTH_AraC-typ_CS"/>
</dbReference>
<dbReference type="InterPro" id="IPR041522">
    <property type="entry name" value="CdaR_GGDEF"/>
</dbReference>
<dbReference type="SUPFAM" id="SSF52172">
    <property type="entry name" value="CheY-like"/>
    <property type="match status" value="1"/>
</dbReference>
<evidence type="ECO:0000256" key="2">
    <source>
        <dbReference type="ARBA" id="ARBA00023125"/>
    </source>
</evidence>
<accession>A0A3D9KCV1</accession>
<dbReference type="Pfam" id="PF12833">
    <property type="entry name" value="HTH_18"/>
    <property type="match status" value="1"/>
</dbReference>
<evidence type="ECO:0000256" key="1">
    <source>
        <dbReference type="ARBA" id="ARBA00023015"/>
    </source>
</evidence>
<reference evidence="7 8" key="1">
    <citation type="submission" date="2018-07" db="EMBL/GenBank/DDBJ databases">
        <title>Genomic Encyclopedia of Type Strains, Phase III (KMG-III): the genomes of soil and plant-associated and newly described type strains.</title>
        <authorList>
            <person name="Whitman W."/>
        </authorList>
    </citation>
    <scope>NUCLEOTIDE SEQUENCE [LARGE SCALE GENOMIC DNA]</scope>
    <source>
        <strain evidence="7 8">CECT 7287</strain>
    </source>
</reference>
<dbReference type="InterPro" id="IPR001789">
    <property type="entry name" value="Sig_transdc_resp-reg_receiver"/>
</dbReference>
<dbReference type="Proteomes" id="UP000256977">
    <property type="component" value="Unassembled WGS sequence"/>
</dbReference>
<dbReference type="GO" id="GO:0043565">
    <property type="term" value="F:sequence-specific DNA binding"/>
    <property type="evidence" value="ECO:0007669"/>
    <property type="project" value="InterPro"/>
</dbReference>
<dbReference type="PANTHER" id="PTHR43280">
    <property type="entry name" value="ARAC-FAMILY TRANSCRIPTIONAL REGULATOR"/>
    <property type="match status" value="1"/>
</dbReference>
<dbReference type="OrthoDB" id="342399at2"/>
<dbReference type="PROSITE" id="PS01124">
    <property type="entry name" value="HTH_ARAC_FAMILY_2"/>
    <property type="match status" value="1"/>
</dbReference>
<dbReference type="GO" id="GO:0000160">
    <property type="term" value="P:phosphorelay signal transduction system"/>
    <property type="evidence" value="ECO:0007669"/>
    <property type="project" value="InterPro"/>
</dbReference>
<keyword evidence="4" id="KW-0597">Phosphoprotein</keyword>
<dbReference type="AlphaFoldDB" id="A0A3D9KCV1"/>
<dbReference type="InterPro" id="IPR009057">
    <property type="entry name" value="Homeodomain-like_sf"/>
</dbReference>
<dbReference type="PANTHER" id="PTHR43280:SF28">
    <property type="entry name" value="HTH-TYPE TRANSCRIPTIONAL ACTIVATOR RHAS"/>
    <property type="match status" value="1"/>
</dbReference>
<keyword evidence="2" id="KW-0238">DNA-binding</keyword>
<dbReference type="CDD" id="cd17536">
    <property type="entry name" value="REC_YesN-like"/>
    <property type="match status" value="1"/>
</dbReference>
<feature type="domain" description="HTH araC/xylS-type" evidence="5">
    <location>
        <begin position="394"/>
        <end position="492"/>
    </location>
</feature>